<gene>
    <name evidence="1" type="ORF">RO3G_05695</name>
</gene>
<dbReference type="GeneID" id="93612666"/>
<evidence type="ECO:0000313" key="2">
    <source>
        <dbReference type="Proteomes" id="UP000009138"/>
    </source>
</evidence>
<proteinExistence type="predicted"/>
<reference evidence="1 2" key="1">
    <citation type="journal article" date="2009" name="PLoS Genet.">
        <title>Genomic analysis of the basal lineage fungus Rhizopus oryzae reveals a whole-genome duplication.</title>
        <authorList>
            <person name="Ma L.-J."/>
            <person name="Ibrahim A.S."/>
            <person name="Skory C."/>
            <person name="Grabherr M.G."/>
            <person name="Burger G."/>
            <person name="Butler M."/>
            <person name="Elias M."/>
            <person name="Idnurm A."/>
            <person name="Lang B.F."/>
            <person name="Sone T."/>
            <person name="Abe A."/>
            <person name="Calvo S.E."/>
            <person name="Corrochano L.M."/>
            <person name="Engels R."/>
            <person name="Fu J."/>
            <person name="Hansberg W."/>
            <person name="Kim J.-M."/>
            <person name="Kodira C.D."/>
            <person name="Koehrsen M.J."/>
            <person name="Liu B."/>
            <person name="Miranda-Saavedra D."/>
            <person name="O'Leary S."/>
            <person name="Ortiz-Castellanos L."/>
            <person name="Poulter R."/>
            <person name="Rodriguez-Romero J."/>
            <person name="Ruiz-Herrera J."/>
            <person name="Shen Y.-Q."/>
            <person name="Zeng Q."/>
            <person name="Galagan J."/>
            <person name="Birren B.W."/>
            <person name="Cuomo C.A."/>
            <person name="Wickes B.L."/>
        </authorList>
    </citation>
    <scope>NUCLEOTIDE SEQUENCE [LARGE SCALE GENOMIC DNA]</scope>
    <source>
        <strain evidence="2">RA 99-880 / ATCC MYA-4621 / FGSC 9543 / NRRL 43880</strain>
    </source>
</reference>
<keyword evidence="2" id="KW-1185">Reference proteome</keyword>
<dbReference type="AlphaFoldDB" id="I1BXR0"/>
<organism evidence="1 2">
    <name type="scientific">Rhizopus delemar (strain RA 99-880 / ATCC MYA-4621 / FGSC 9543 / NRRL 43880)</name>
    <name type="common">Mucormycosis agent</name>
    <name type="synonym">Rhizopus arrhizus var. delemar</name>
    <dbReference type="NCBI Taxonomy" id="246409"/>
    <lineage>
        <taxon>Eukaryota</taxon>
        <taxon>Fungi</taxon>
        <taxon>Fungi incertae sedis</taxon>
        <taxon>Mucoromycota</taxon>
        <taxon>Mucoromycotina</taxon>
        <taxon>Mucoromycetes</taxon>
        <taxon>Mucorales</taxon>
        <taxon>Mucorineae</taxon>
        <taxon>Rhizopodaceae</taxon>
        <taxon>Rhizopus</taxon>
    </lineage>
</organism>
<protein>
    <submittedName>
        <fullName evidence="1">Uncharacterized protein</fullName>
    </submittedName>
</protein>
<dbReference type="InParanoid" id="I1BXR0"/>
<sequence length="60" mass="6814">MEERAASTAFHFPVDSFLAHFMKAHNPSPSLKCAHSPQSLNIGNWQKDLSKERDFKVVQT</sequence>
<dbReference type="VEuPathDB" id="FungiDB:RO3G_05695"/>
<dbReference type="RefSeq" id="XP_067516386.1">
    <property type="nucleotide sequence ID" value="XM_067660285.1"/>
</dbReference>
<accession>I1BXR0</accession>
<dbReference type="EMBL" id="CH476735">
    <property type="protein sequence ID" value="EIE80990.1"/>
    <property type="molecule type" value="Genomic_DNA"/>
</dbReference>
<name>I1BXR0_RHIO9</name>
<evidence type="ECO:0000313" key="1">
    <source>
        <dbReference type="EMBL" id="EIE80990.1"/>
    </source>
</evidence>
<dbReference type="Proteomes" id="UP000009138">
    <property type="component" value="Unassembled WGS sequence"/>
</dbReference>